<reference evidence="3 4" key="1">
    <citation type="submission" date="2020-08" db="EMBL/GenBank/DDBJ databases">
        <authorList>
            <person name="Liu C."/>
            <person name="Sun Q."/>
        </authorList>
    </citation>
    <scope>NUCLEOTIDE SEQUENCE [LARGE SCALE GENOMIC DNA]</scope>
    <source>
        <strain evidence="3 4">N22</strain>
    </source>
</reference>
<dbReference type="Pfam" id="PF13412">
    <property type="entry name" value="HTH_24"/>
    <property type="match status" value="1"/>
</dbReference>
<dbReference type="InterPro" id="IPR003812">
    <property type="entry name" value="Fido"/>
</dbReference>
<dbReference type="RefSeq" id="WP_185906175.1">
    <property type="nucleotide sequence ID" value="NZ_JACMSE010000014.1"/>
</dbReference>
<evidence type="ECO:0000313" key="4">
    <source>
        <dbReference type="Proteomes" id="UP000587396"/>
    </source>
</evidence>
<feature type="domain" description="Fido" evidence="2">
    <location>
        <begin position="168"/>
        <end position="314"/>
    </location>
</feature>
<sequence>MNGEVSESGAPANGAARRKGCSRMRGKGARIAGREFSGEGQGGDMGYSGYPYSALTQAEFYKAEAELIRFGERLAHSPSAKCMKDTLLAIDAIFAIRMSHDVTLPAVPLITAFDLSNWKYRGDANQGIRMQRPEFRFPDGCLNAALQAIHYMQAIEWATAVSGQDAAITMETVLHLHEILLSGKTGDNRYHGFRSNFLPHKKGSDPTAIPLEISELCAFASSEAYSPLGQASIIHWAFERIVPFDTMIDRTGLVLAFMPMFRRGLFSNGYMVPVCWGASIGREYRRKLKDSSRVDRSAGKGEDLREHWAVYNAQNTYMSVVVADSFLAEAEKLSAKWRSQNLRIPAHSALDKLLDLLLGNPGLSTIRAAELIGKSYGATNEAIRQLARAGIVKEVAVDGRERIFVCRQSAAMITDFVESLVKMGNEAESSGVRC</sequence>
<organism evidence="3 4">
    <name type="scientific">Gordonibacter massiliensis</name>
    <name type="common">ex Traore et al. 2017</name>
    <dbReference type="NCBI Taxonomy" id="1841863"/>
    <lineage>
        <taxon>Bacteria</taxon>
        <taxon>Bacillati</taxon>
        <taxon>Actinomycetota</taxon>
        <taxon>Coriobacteriia</taxon>
        <taxon>Eggerthellales</taxon>
        <taxon>Eggerthellaceae</taxon>
        <taxon>Gordonibacter</taxon>
    </lineage>
</organism>
<evidence type="ECO:0000259" key="2">
    <source>
        <dbReference type="PROSITE" id="PS51459"/>
    </source>
</evidence>
<dbReference type="Gene3D" id="1.10.3290.10">
    <property type="entry name" value="Fido-like domain"/>
    <property type="match status" value="1"/>
</dbReference>
<evidence type="ECO:0000313" key="3">
    <source>
        <dbReference type="EMBL" id="MBC2890477.1"/>
    </source>
</evidence>
<name>A0A842JFP5_9ACTN</name>
<dbReference type="Proteomes" id="UP000587396">
    <property type="component" value="Unassembled WGS sequence"/>
</dbReference>
<gene>
    <name evidence="3" type="ORF">H7313_14170</name>
</gene>
<accession>A0A842JFP5</accession>
<evidence type="ECO:0000256" key="1">
    <source>
        <dbReference type="SAM" id="MobiDB-lite"/>
    </source>
</evidence>
<dbReference type="AlphaFoldDB" id="A0A842JFP5"/>
<dbReference type="InterPro" id="IPR036597">
    <property type="entry name" value="Fido-like_dom_sf"/>
</dbReference>
<keyword evidence="4" id="KW-1185">Reference proteome</keyword>
<dbReference type="PROSITE" id="PS51459">
    <property type="entry name" value="FIDO"/>
    <property type="match status" value="1"/>
</dbReference>
<comment type="caution">
    <text evidence="3">The sequence shown here is derived from an EMBL/GenBank/DDBJ whole genome shotgun (WGS) entry which is preliminary data.</text>
</comment>
<proteinExistence type="predicted"/>
<dbReference type="EMBL" id="JACMSE010000014">
    <property type="protein sequence ID" value="MBC2890477.1"/>
    <property type="molecule type" value="Genomic_DNA"/>
</dbReference>
<protein>
    <submittedName>
        <fullName evidence="3">Fic family protein</fullName>
    </submittedName>
</protein>
<dbReference type="SUPFAM" id="SSF140931">
    <property type="entry name" value="Fic-like"/>
    <property type="match status" value="1"/>
</dbReference>
<feature type="region of interest" description="Disordered" evidence="1">
    <location>
        <begin position="1"/>
        <end position="24"/>
    </location>
</feature>